<evidence type="ECO:0000313" key="2">
    <source>
        <dbReference type="WBParaSite" id="nRc.2.0.1.t26949-RA"/>
    </source>
</evidence>
<dbReference type="WBParaSite" id="nRc.2.0.1.t26949-RA">
    <property type="protein sequence ID" value="nRc.2.0.1.t26949-RA"/>
    <property type="gene ID" value="nRc.2.0.1.g26949"/>
</dbReference>
<proteinExistence type="predicted"/>
<dbReference type="AlphaFoldDB" id="A0A915JL82"/>
<organism evidence="1 2">
    <name type="scientific">Romanomermis culicivorax</name>
    <name type="common">Nematode worm</name>
    <dbReference type="NCBI Taxonomy" id="13658"/>
    <lineage>
        <taxon>Eukaryota</taxon>
        <taxon>Metazoa</taxon>
        <taxon>Ecdysozoa</taxon>
        <taxon>Nematoda</taxon>
        <taxon>Enoplea</taxon>
        <taxon>Dorylaimia</taxon>
        <taxon>Mermithida</taxon>
        <taxon>Mermithoidea</taxon>
        <taxon>Mermithidae</taxon>
        <taxon>Romanomermis</taxon>
    </lineage>
</organism>
<sequence length="142" mass="16689">MFSIRPSFYARFLYHCRPQQLGYLVVSFEPCSEKQYFDLVLRCKLSTAQCLSATKCSSNGSENRWLSWCGTLNSSLHVDPWTNDGKRLGVDREMLTLIVASRFAFLPCWFVEITTNVDIIDVRSERYFGIEETHRRHIYLRF</sequence>
<evidence type="ECO:0000313" key="1">
    <source>
        <dbReference type="Proteomes" id="UP000887565"/>
    </source>
</evidence>
<reference evidence="2" key="1">
    <citation type="submission" date="2022-11" db="UniProtKB">
        <authorList>
            <consortium name="WormBaseParasite"/>
        </authorList>
    </citation>
    <scope>IDENTIFICATION</scope>
</reference>
<dbReference type="Proteomes" id="UP000887565">
    <property type="component" value="Unplaced"/>
</dbReference>
<protein>
    <submittedName>
        <fullName evidence="2">Uncharacterized protein</fullName>
    </submittedName>
</protein>
<name>A0A915JL82_ROMCU</name>
<keyword evidence="1" id="KW-1185">Reference proteome</keyword>
<accession>A0A915JL82</accession>